<dbReference type="GO" id="GO:0008720">
    <property type="term" value="F:D-lactate dehydrogenase (NAD+) activity"/>
    <property type="evidence" value="ECO:0007669"/>
    <property type="project" value="TreeGrafter"/>
</dbReference>
<dbReference type="InterPro" id="IPR016171">
    <property type="entry name" value="Vanillyl_alc_oxidase_C-sub2"/>
</dbReference>
<organism evidence="14 15">
    <name type="scientific">Tropilaelaps mercedesae</name>
    <dbReference type="NCBI Taxonomy" id="418985"/>
    <lineage>
        <taxon>Eukaryota</taxon>
        <taxon>Metazoa</taxon>
        <taxon>Ecdysozoa</taxon>
        <taxon>Arthropoda</taxon>
        <taxon>Chelicerata</taxon>
        <taxon>Arachnida</taxon>
        <taxon>Acari</taxon>
        <taxon>Parasitiformes</taxon>
        <taxon>Mesostigmata</taxon>
        <taxon>Gamasina</taxon>
        <taxon>Dermanyssoidea</taxon>
        <taxon>Laelapidae</taxon>
        <taxon>Tropilaelaps</taxon>
    </lineage>
</organism>
<dbReference type="InterPro" id="IPR004113">
    <property type="entry name" value="FAD-bd_oxidored_4_C"/>
</dbReference>
<keyword evidence="6" id="KW-0274">FAD</keyword>
<dbReference type="InterPro" id="IPR016166">
    <property type="entry name" value="FAD-bd_PCMH"/>
</dbReference>
<dbReference type="InterPro" id="IPR006094">
    <property type="entry name" value="Oxid_FAD_bind_N"/>
</dbReference>
<sequence>MLSHLSRSLARSLSGCPSSSARLLPQNQGLGRSSGAAAVRAVSTSELFKDLSKIAGERQVTSNANDLRQHAKDESIHDAAEPQVVVYPKNKKQISEILKYCNKNRVPVIPFGAGSGLEGGTSAPTGGVAIDMQAFKKILRVNSEDFDCTVEAGVTWRTLNLSLRGQGLWFPVDPGADASLGGMCSTSASGTNAVRYGTMRENVLNLEVVLADGRIIHTGGVNSRARKSAAGYNLTNLFVGSEGTLGIITAATLRLHAVPEMQVSAVVHFGSPRGATDAVVEILQNAVPIARVEFMDELTVQACNAYSKTSISNKPTLLLEFNGSEAGVKEQVEAVRVICDDNGGTEFKWAENAEQRAHLWKARHAVLYATCAMWPNMKCYVTDVCVPISHLPDLLESTKADIEKSGVVGTIVGHVGDGNFHAMLLFDPNDPSSFAKVKALGDRMALRAIELDGTCTGEHGIGLGKKELLLKEHGEDCVSVMKAIKLTLDPNNILNPAKIFD</sequence>
<dbReference type="EMBL" id="MNPL01003723">
    <property type="protein sequence ID" value="OQR77300.1"/>
    <property type="molecule type" value="Genomic_DNA"/>
</dbReference>
<dbReference type="EC" id="1.1.2.4" evidence="11"/>
<evidence type="ECO:0000256" key="4">
    <source>
        <dbReference type="ARBA" id="ARBA00008000"/>
    </source>
</evidence>
<keyword evidence="10" id="KW-0576">Peroxisome</keyword>
<dbReference type="PROSITE" id="PS51387">
    <property type="entry name" value="FAD_PCMH"/>
    <property type="match status" value="1"/>
</dbReference>
<dbReference type="PANTHER" id="PTHR11748">
    <property type="entry name" value="D-LACTATE DEHYDROGENASE"/>
    <property type="match status" value="1"/>
</dbReference>
<evidence type="ECO:0000256" key="5">
    <source>
        <dbReference type="ARBA" id="ARBA00022630"/>
    </source>
</evidence>
<keyword evidence="7" id="KW-0809">Transit peptide</keyword>
<reference evidence="14 15" key="1">
    <citation type="journal article" date="2017" name="Gigascience">
        <title>Draft genome of the honey bee ectoparasitic mite, Tropilaelaps mercedesae, is shaped by the parasitic life history.</title>
        <authorList>
            <person name="Dong X."/>
            <person name="Armstrong S.D."/>
            <person name="Xia D."/>
            <person name="Makepeace B.L."/>
            <person name="Darby A.C."/>
            <person name="Kadowaki T."/>
        </authorList>
    </citation>
    <scope>NUCLEOTIDE SEQUENCE [LARGE SCALE GENOMIC DNA]</scope>
    <source>
        <strain evidence="14">Wuxi-XJTLU</strain>
    </source>
</reference>
<dbReference type="STRING" id="418985.A0A1V9XUY5"/>
<accession>A0A1V9XUY5</accession>
<dbReference type="GO" id="GO:1903457">
    <property type="term" value="P:lactate catabolic process"/>
    <property type="evidence" value="ECO:0007669"/>
    <property type="project" value="TreeGrafter"/>
</dbReference>
<evidence type="ECO:0000256" key="3">
    <source>
        <dbReference type="ARBA" id="ARBA00004275"/>
    </source>
</evidence>
<evidence type="ECO:0000313" key="15">
    <source>
        <dbReference type="Proteomes" id="UP000192247"/>
    </source>
</evidence>
<dbReference type="InParanoid" id="A0A1V9XUY5"/>
<dbReference type="GO" id="GO:0005777">
    <property type="term" value="C:peroxisome"/>
    <property type="evidence" value="ECO:0007669"/>
    <property type="project" value="UniProtKB-SubCell"/>
</dbReference>
<dbReference type="PANTHER" id="PTHR11748:SF111">
    <property type="entry name" value="D-LACTATE DEHYDROGENASE, MITOCHONDRIAL-RELATED"/>
    <property type="match status" value="1"/>
</dbReference>
<comment type="cofactor">
    <cofactor evidence="1">
        <name>FAD</name>
        <dbReference type="ChEBI" id="CHEBI:57692"/>
    </cofactor>
</comment>
<dbReference type="GO" id="GO:0071949">
    <property type="term" value="F:FAD binding"/>
    <property type="evidence" value="ECO:0007669"/>
    <property type="project" value="InterPro"/>
</dbReference>
<dbReference type="GO" id="GO:0004458">
    <property type="term" value="F:D-lactate dehydrogenase (cytochrome) activity"/>
    <property type="evidence" value="ECO:0007669"/>
    <property type="project" value="UniProtKB-EC"/>
</dbReference>
<dbReference type="OrthoDB" id="5332616at2759"/>
<dbReference type="InterPro" id="IPR016164">
    <property type="entry name" value="FAD-linked_Oxase-like_C"/>
</dbReference>
<evidence type="ECO:0000256" key="10">
    <source>
        <dbReference type="ARBA" id="ARBA00023140"/>
    </source>
</evidence>
<dbReference type="FunFam" id="3.30.465.10:FF:000016">
    <property type="entry name" value="probable D-lactate dehydrogenase, mitochondrial"/>
    <property type="match status" value="1"/>
</dbReference>
<keyword evidence="8" id="KW-0560">Oxidoreductase</keyword>
<keyword evidence="9" id="KW-0496">Mitochondrion</keyword>
<proteinExistence type="inferred from homology"/>
<evidence type="ECO:0000313" key="14">
    <source>
        <dbReference type="EMBL" id="OQR77300.1"/>
    </source>
</evidence>
<name>A0A1V9XUY5_9ACAR</name>
<keyword evidence="5" id="KW-0285">Flavoprotein</keyword>
<protein>
    <recommendedName>
        <fullName evidence="11">D-lactate dehydrogenase (cytochrome)</fullName>
        <ecNumber evidence="11">1.1.2.4</ecNumber>
    </recommendedName>
</protein>
<dbReference type="Proteomes" id="UP000192247">
    <property type="component" value="Unassembled WGS sequence"/>
</dbReference>
<comment type="similarity">
    <text evidence="4">Belongs to the FAD-binding oxidoreductase/transferase type 4 family.</text>
</comment>
<feature type="compositionally biased region" description="Polar residues" evidence="12">
    <location>
        <begin position="15"/>
        <end position="30"/>
    </location>
</feature>
<dbReference type="Pfam" id="PF01565">
    <property type="entry name" value="FAD_binding_4"/>
    <property type="match status" value="1"/>
</dbReference>
<dbReference type="SUPFAM" id="SSF55103">
    <property type="entry name" value="FAD-linked oxidases, C-terminal domain"/>
    <property type="match status" value="1"/>
</dbReference>
<dbReference type="Gene3D" id="3.30.70.2740">
    <property type="match status" value="1"/>
</dbReference>
<keyword evidence="15" id="KW-1185">Reference proteome</keyword>
<evidence type="ECO:0000256" key="9">
    <source>
        <dbReference type="ARBA" id="ARBA00023128"/>
    </source>
</evidence>
<dbReference type="Gene3D" id="3.30.465.10">
    <property type="match status" value="1"/>
</dbReference>
<dbReference type="SUPFAM" id="SSF56176">
    <property type="entry name" value="FAD-binding/transporter-associated domain-like"/>
    <property type="match status" value="1"/>
</dbReference>
<dbReference type="GO" id="GO:0005739">
    <property type="term" value="C:mitochondrion"/>
    <property type="evidence" value="ECO:0007669"/>
    <property type="project" value="UniProtKB-SubCell"/>
</dbReference>
<evidence type="ECO:0000256" key="1">
    <source>
        <dbReference type="ARBA" id="ARBA00001974"/>
    </source>
</evidence>
<gene>
    <name evidence="14" type="ORF">BIW11_07194</name>
</gene>
<comment type="caution">
    <text evidence="14">The sequence shown here is derived from an EMBL/GenBank/DDBJ whole genome shotgun (WGS) entry which is preliminary data.</text>
</comment>
<feature type="region of interest" description="Disordered" evidence="12">
    <location>
        <begin position="12"/>
        <end position="31"/>
    </location>
</feature>
<evidence type="ECO:0000256" key="8">
    <source>
        <dbReference type="ARBA" id="ARBA00023002"/>
    </source>
</evidence>
<evidence type="ECO:0000256" key="7">
    <source>
        <dbReference type="ARBA" id="ARBA00022946"/>
    </source>
</evidence>
<dbReference type="Gene3D" id="1.10.45.10">
    <property type="entry name" value="Vanillyl-alcohol Oxidase, Chain A, domain 4"/>
    <property type="match status" value="1"/>
</dbReference>
<evidence type="ECO:0000256" key="2">
    <source>
        <dbReference type="ARBA" id="ARBA00004173"/>
    </source>
</evidence>
<dbReference type="InterPro" id="IPR016169">
    <property type="entry name" value="FAD-bd_PCMH_sub2"/>
</dbReference>
<evidence type="ECO:0000256" key="6">
    <source>
        <dbReference type="ARBA" id="ARBA00022827"/>
    </source>
</evidence>
<evidence type="ECO:0000256" key="12">
    <source>
        <dbReference type="SAM" id="MobiDB-lite"/>
    </source>
</evidence>
<feature type="domain" description="FAD-binding PCMH-type" evidence="13">
    <location>
        <begin position="78"/>
        <end position="258"/>
    </location>
</feature>
<dbReference type="FunFam" id="1.10.45.10:FF:000001">
    <property type="entry name" value="D-lactate dehydrogenase mitochondrial"/>
    <property type="match status" value="1"/>
</dbReference>
<dbReference type="InterPro" id="IPR036318">
    <property type="entry name" value="FAD-bd_PCMH-like_sf"/>
</dbReference>
<evidence type="ECO:0000256" key="11">
    <source>
        <dbReference type="ARBA" id="ARBA00038897"/>
    </source>
</evidence>
<evidence type="ECO:0000259" key="13">
    <source>
        <dbReference type="PROSITE" id="PS51387"/>
    </source>
</evidence>
<dbReference type="AlphaFoldDB" id="A0A1V9XUY5"/>
<dbReference type="Pfam" id="PF02913">
    <property type="entry name" value="FAD-oxidase_C"/>
    <property type="match status" value="1"/>
</dbReference>
<comment type="subcellular location">
    <subcellularLocation>
        <location evidence="2">Mitochondrion</location>
    </subcellularLocation>
    <subcellularLocation>
        <location evidence="3">Peroxisome</location>
    </subcellularLocation>
</comment>
<dbReference type="FunFam" id="3.30.70.2740:FF:000001">
    <property type="entry name" value="D-lactate dehydrogenase mitochondrial"/>
    <property type="match status" value="1"/>
</dbReference>